<accession>A0A679JAP1</accession>
<gene>
    <name evidence="1" type="ORF">MBUL_03334</name>
</gene>
<proteinExistence type="predicted"/>
<evidence type="ECO:0000313" key="1">
    <source>
        <dbReference type="EMBL" id="CAA2105718.1"/>
    </source>
</evidence>
<dbReference type="Gene3D" id="3.40.50.2000">
    <property type="entry name" value="Glycogen Phosphorylase B"/>
    <property type="match status" value="1"/>
</dbReference>
<dbReference type="EMBL" id="LR743504">
    <property type="protein sequence ID" value="CAA2105718.1"/>
    <property type="molecule type" value="Genomic_DNA"/>
</dbReference>
<name>A0A679JAP1_9HYPH</name>
<evidence type="ECO:0008006" key="2">
    <source>
        <dbReference type="Google" id="ProtNLM"/>
    </source>
</evidence>
<protein>
    <recommendedName>
        <fullName evidence="2">Glycosyl transferase family 1 domain-containing protein</fullName>
    </recommendedName>
</protein>
<dbReference type="AlphaFoldDB" id="A0A679JAP1"/>
<dbReference type="SUPFAM" id="SSF53756">
    <property type="entry name" value="UDP-Glycosyltransferase/glycogen phosphorylase"/>
    <property type="match status" value="1"/>
</dbReference>
<sequence>MTQRPGPGDTKAPSPWLHLMGTGHPPCGVGDFAGQLVEALRLQGQPQETLVLAPGRVPLGQIWRAVGKSRAVMANLPVVAWKRALSGPPSAFAVALLRGRRRVAILHEWGSMHRLRRLVLRPLLLLTDTIVLLSPQVRDELAADPLIGRLARRAVMMPLPPNITRPEISAPSALSERMRAARAQGRLVVGHFGSIYPGKQPEAILDIAASLKARGANPLVVFIGSFIRASDGIEDIFWNKVAALGLAETVVVSGYVASPEALFGLFDEVDAFVYVLPEGLTARRASILACVQAGRPVIVTEPARADEFDHHPRFRALLSGGAIVLAPGGAGPEAYADLALAASARPTLPPAIDRQVWFADAAGSLRDALA</sequence>
<reference evidence="1" key="1">
    <citation type="submission" date="2019-12" db="EMBL/GenBank/DDBJ databases">
        <authorList>
            <person name="Cremers G."/>
        </authorList>
    </citation>
    <scope>NUCLEOTIDE SEQUENCE</scope>
    <source>
        <strain evidence="1">Mbul1</strain>
    </source>
</reference>
<organism evidence="1">
    <name type="scientific">Methylobacterium bullatum</name>
    <dbReference type="NCBI Taxonomy" id="570505"/>
    <lineage>
        <taxon>Bacteria</taxon>
        <taxon>Pseudomonadati</taxon>
        <taxon>Pseudomonadota</taxon>
        <taxon>Alphaproteobacteria</taxon>
        <taxon>Hyphomicrobiales</taxon>
        <taxon>Methylobacteriaceae</taxon>
        <taxon>Methylobacterium</taxon>
    </lineage>
</organism>